<dbReference type="EMBL" id="WVTA01000001">
    <property type="protein sequence ID" value="KAK3217392.1"/>
    <property type="molecule type" value="Genomic_DNA"/>
</dbReference>
<dbReference type="Proteomes" id="UP001280581">
    <property type="component" value="Unassembled WGS sequence"/>
</dbReference>
<dbReference type="AlphaFoldDB" id="A0AAN6M8X7"/>
<proteinExistence type="predicted"/>
<dbReference type="PANTHER" id="PTHR47585:SF2">
    <property type="entry name" value="DUF1446 DOMAIN PROTEIN (AFU_ORTHOLOGUE AFUA_6G11420)"/>
    <property type="match status" value="1"/>
</dbReference>
<evidence type="ECO:0000259" key="3">
    <source>
        <dbReference type="Pfam" id="PF23544"/>
    </source>
</evidence>
<organism evidence="4 5">
    <name type="scientific">Pseudopithomyces chartarum</name>
    <dbReference type="NCBI Taxonomy" id="1892770"/>
    <lineage>
        <taxon>Eukaryota</taxon>
        <taxon>Fungi</taxon>
        <taxon>Dikarya</taxon>
        <taxon>Ascomycota</taxon>
        <taxon>Pezizomycotina</taxon>
        <taxon>Dothideomycetes</taxon>
        <taxon>Pleosporomycetidae</taxon>
        <taxon>Pleosporales</taxon>
        <taxon>Massarineae</taxon>
        <taxon>Didymosphaeriaceae</taxon>
        <taxon>Pseudopithomyces</taxon>
    </lineage>
</organism>
<evidence type="ECO:0000259" key="2">
    <source>
        <dbReference type="Pfam" id="PF07287"/>
    </source>
</evidence>
<feature type="domain" description="AtuA-like ferredoxin-fold" evidence="3">
    <location>
        <begin position="532"/>
        <end position="622"/>
    </location>
</feature>
<keyword evidence="5" id="KW-1185">Reference proteome</keyword>
<protein>
    <recommendedName>
        <fullName evidence="6">DUF1446-domain-containing protein</fullName>
    </recommendedName>
</protein>
<dbReference type="Pfam" id="PF11905">
    <property type="entry name" value="DUF3425"/>
    <property type="match status" value="1"/>
</dbReference>
<name>A0AAN6M8X7_9PLEO</name>
<feature type="region of interest" description="Disordered" evidence="1">
    <location>
        <begin position="627"/>
        <end position="668"/>
    </location>
</feature>
<dbReference type="InterPro" id="IPR056362">
    <property type="entry name" value="AtuA-like_ferredoxin_dom"/>
</dbReference>
<dbReference type="PANTHER" id="PTHR47585">
    <property type="match status" value="1"/>
</dbReference>
<dbReference type="InterPro" id="IPR010839">
    <property type="entry name" value="AtuA_N"/>
</dbReference>
<feature type="compositionally biased region" description="Low complexity" evidence="1">
    <location>
        <begin position="627"/>
        <end position="644"/>
    </location>
</feature>
<dbReference type="InterPro" id="IPR021833">
    <property type="entry name" value="DUF3425"/>
</dbReference>
<feature type="region of interest" description="Disordered" evidence="1">
    <location>
        <begin position="1"/>
        <end position="20"/>
    </location>
</feature>
<gene>
    <name evidence="4" type="ORF">GRF29_1g2940814</name>
</gene>
<dbReference type="Pfam" id="PF07287">
    <property type="entry name" value="AtuA"/>
    <property type="match status" value="1"/>
</dbReference>
<comment type="caution">
    <text evidence="4">The sequence shown here is derived from an EMBL/GenBank/DDBJ whole genome shotgun (WGS) entry which is preliminary data.</text>
</comment>
<dbReference type="Pfam" id="PF23544">
    <property type="entry name" value="AtuA_ferredoxin"/>
    <property type="match status" value="1"/>
</dbReference>
<dbReference type="CDD" id="cd14688">
    <property type="entry name" value="bZIP_YAP"/>
    <property type="match status" value="1"/>
</dbReference>
<evidence type="ECO:0000313" key="4">
    <source>
        <dbReference type="EMBL" id="KAK3217392.1"/>
    </source>
</evidence>
<evidence type="ECO:0000256" key="1">
    <source>
        <dbReference type="SAM" id="MobiDB-lite"/>
    </source>
</evidence>
<evidence type="ECO:0000313" key="5">
    <source>
        <dbReference type="Proteomes" id="UP001280581"/>
    </source>
</evidence>
<feature type="compositionally biased region" description="Basic and acidic residues" evidence="1">
    <location>
        <begin position="645"/>
        <end position="668"/>
    </location>
</feature>
<reference evidence="4 5" key="1">
    <citation type="submission" date="2021-02" db="EMBL/GenBank/DDBJ databases">
        <title>Genome assembly of Pseudopithomyces chartarum.</title>
        <authorList>
            <person name="Jauregui R."/>
            <person name="Singh J."/>
            <person name="Voisey C."/>
        </authorList>
    </citation>
    <scope>NUCLEOTIDE SEQUENCE [LARGE SCALE GENOMIC DNA]</scope>
    <source>
        <strain evidence="4 5">AGR01</strain>
    </source>
</reference>
<accession>A0AAN6M8X7</accession>
<sequence length="978" mass="109316">MSPPIQNGVDATVSNDISNATNDSEKRPIYIAGCSGGVYDRKRAIHDMAKNEPHVDVITGDWMSECNMTLRGSDKRDKLAKKQLSAVGAAYEPYFLEEVDPAIPWLAKNKTKICVNAGASDVEGLANEVKKLVAKHGVELKVAYVNGDDCTDAVLELYRRGENFPNLPAGKNIQDWPFEPICAQCYLGATGIATCFAAGADIVVCGRVADASPTVGAAMWWHGWTREDNIQEVASALMVGHVIECSTYATGGYYSGFKDLGVKDTDMGYPIATIESNGEAVYTMEKDKHGLINVQTIASQLLYEIQGPYYYNSDVTAQIENVKLEQVGENAVRMSGIKGLPAPPTTKVGITAKGGYQAEFHFYLTGLDIEEKAKMIERQTLAAMGEYVKEFSCLKFQVAGSVPEDPQSQNEATVDMRIFAQTQNADLLSAGAMVDSDRGSFARFCIENLLQGYPGSTMAPDMRTAMGRPFFEYWVSLMPQEYVKEQAHLPDGTIVDIPSPTVTQKYEFNQPSYNTRDPVDLGSFGPTTRAPLGYVVLGRSGDKSSNANLGLFVRHEDEYEWLRTLLSVEKIRDLLGKDDKGRNIDRFELPNIYAVHFLLRDHLDRGFNATSGFDSLGKNLSIVGASMASTSPSDTTSPASTSRAALDHENLEKKRARDRKSQKAMRERTRWNMQCLTQQVEQLTQALETETRQKNDLYERWLALSEENEHLRVQKAALQLRLLGDGQSPPGASGLPSIAPYQAIPLNTSPTTLSDSILQAFIASKWESYTFQTAGRIESYPDTPDLSALFNAHPNRNVDETSSIVGDIIRSYKEIDTLPKQVAVHYIMSTLLKWEMLRTKSSYEVMPDWLRPVPIQLEKPHPSWVDRIPWPKLRAYLIDHPEVKFDDFAAAYSTSFNIKWDYDPNHVIITRTDDERAEISINPIYEEHLRQLKNWTVEGVFRRKFEEMTEIIDSYANYERTGFPGHMLNPAPLPRYSI</sequence>
<feature type="domain" description="Acyclic terpene utilisation N-terminal" evidence="2">
    <location>
        <begin position="29"/>
        <end position="489"/>
    </location>
</feature>
<evidence type="ECO:0008006" key="6">
    <source>
        <dbReference type="Google" id="ProtNLM"/>
    </source>
</evidence>